<evidence type="ECO:0000313" key="2">
    <source>
        <dbReference type="Proteomes" id="UP000270616"/>
    </source>
</evidence>
<evidence type="ECO:0000313" key="1">
    <source>
        <dbReference type="EMBL" id="ROZ61621.1"/>
    </source>
</evidence>
<gene>
    <name evidence="1" type="ORF">EDL96_12755</name>
</gene>
<dbReference type="Proteomes" id="UP000270616">
    <property type="component" value="Unassembled WGS sequence"/>
</dbReference>
<dbReference type="EMBL" id="RKMF01000020">
    <property type="protein sequence ID" value="ROZ61621.1"/>
    <property type="molecule type" value="Genomic_DNA"/>
</dbReference>
<proteinExistence type="predicted"/>
<keyword evidence="2" id="KW-1185">Reference proteome</keyword>
<reference evidence="1 2" key="1">
    <citation type="submission" date="2018-10" db="EMBL/GenBank/DDBJ databases">
        <title>Kocuria sp. M5W7-7, whole genome shotgun sequence.</title>
        <authorList>
            <person name="Tuo L."/>
        </authorList>
    </citation>
    <scope>NUCLEOTIDE SEQUENCE [LARGE SCALE GENOMIC DNA]</scope>
    <source>
        <strain evidence="1 2">M5W7-7</strain>
    </source>
</reference>
<name>A0A3N3ZQK5_9MICC</name>
<comment type="caution">
    <text evidence="1">The sequence shown here is derived from an EMBL/GenBank/DDBJ whole genome shotgun (WGS) entry which is preliminary data.</text>
</comment>
<dbReference type="OrthoDB" id="4993002at2"/>
<accession>A0A3N3ZQK5</accession>
<organism evidence="1 2">
    <name type="scientific">Kocuria soli</name>
    <dbReference type="NCBI Taxonomy" id="2485125"/>
    <lineage>
        <taxon>Bacteria</taxon>
        <taxon>Bacillati</taxon>
        <taxon>Actinomycetota</taxon>
        <taxon>Actinomycetes</taxon>
        <taxon>Micrococcales</taxon>
        <taxon>Micrococcaceae</taxon>
        <taxon>Kocuria</taxon>
    </lineage>
</organism>
<sequence length="160" mass="18417">MAIQKTFEIEFACGHEEKRDLSDKPAGKRKGFANWLAQQNCFECWKDETKDERAQQRREAAAANAKKLGLPELDGSDKQLEWAPIFRDSVIQNAHEELCRGEDPAMSEEEFEERIMHHARMITRAGWWMDNSDSEPEDLEELVSTALDDEDEVNGCENTL</sequence>
<dbReference type="RefSeq" id="WP_123826617.1">
    <property type="nucleotide sequence ID" value="NZ_RKMF01000020.1"/>
</dbReference>
<protein>
    <submittedName>
        <fullName evidence="1">Uncharacterized protein</fullName>
    </submittedName>
</protein>
<dbReference type="AlphaFoldDB" id="A0A3N3ZQK5"/>